<gene>
    <name evidence="2" type="primary">LOKI_04</name>
</gene>
<evidence type="ECO:0000259" key="1">
    <source>
        <dbReference type="Pfam" id="PF04233"/>
    </source>
</evidence>
<keyword evidence="3" id="KW-1185">Reference proteome</keyword>
<dbReference type="OrthoDB" id="3800at10239"/>
<evidence type="ECO:0000313" key="3">
    <source>
        <dbReference type="Proteomes" id="UP000271981"/>
    </source>
</evidence>
<protein>
    <submittedName>
        <fullName evidence="2">Putative head morphogenesis protein, SPP1 gp7 family</fullName>
    </submittedName>
</protein>
<dbReference type="Proteomes" id="UP000271981">
    <property type="component" value="Genome"/>
</dbReference>
<reference evidence="3" key="1">
    <citation type="submission" date="2015-10" db="EMBL/GenBank/DDBJ databases">
        <authorList>
            <person name="Turner D."/>
        </authorList>
    </citation>
    <scope>NUCLEOTIDE SEQUENCE [LARGE SCALE GENOMIC DNA]</scope>
</reference>
<name>A0A0P1KLC6_9CAUD</name>
<dbReference type="RefSeq" id="YP_009626189.1">
    <property type="nucleotide sequence ID" value="NC_042137.1"/>
</dbReference>
<dbReference type="KEGG" id="vg:40103090"/>
<accession>A0A0P1KLC6</accession>
<dbReference type="EMBL" id="LN890663">
    <property type="protein sequence ID" value="CUS06465.1"/>
    <property type="molecule type" value="Genomic_DNA"/>
</dbReference>
<evidence type="ECO:0000313" key="2">
    <source>
        <dbReference type="EMBL" id="CUS06465.1"/>
    </source>
</evidence>
<organism evidence="2 3">
    <name type="scientific">Acinetobacter phage Loki</name>
    <dbReference type="NCBI Taxonomy" id="1970374"/>
    <lineage>
        <taxon>Viruses</taxon>
        <taxon>Duplodnaviria</taxon>
        <taxon>Heunggongvirae</taxon>
        <taxon>Uroviricota</taxon>
        <taxon>Caudoviricetes</taxon>
        <taxon>Lokivirus</taxon>
        <taxon>Lokivirus loki</taxon>
    </lineage>
</organism>
<proteinExistence type="predicted"/>
<sequence length="316" mass="36161">MKLHDALTRLSLYVDSLRSTKANEFRKYTKEMFDEIKKEFENVNYNTLDGLTKSDLNKLIVKIRRSMSKVYNKYAVALLEWLKRFMFATRKLVMQIMFYDRVKRISEDDEELDESLANAFDRDAGEPTEDEETTLFPLLMWAAVQKQKAPVNNMTIGGMITAFTAASTYAIVKVTKDAWANGDTVADTLDKYAAAFDKARGQEAAVTATATQQVYLKVKAAVMSAYYKSYIWVSILDSKTSDICLRLNGKVYRFGSGKLPPAHYRCRSHIEPYTGTQPPDESFDEWFSKQPKDVRNSANEALTLDKYAKRIDLILQ</sequence>
<feature type="domain" description="Phage head morphogenesis" evidence="1">
    <location>
        <begin position="176"/>
        <end position="269"/>
    </location>
</feature>
<dbReference type="InterPro" id="IPR006528">
    <property type="entry name" value="Phage_head_morphogenesis_dom"/>
</dbReference>
<dbReference type="Pfam" id="PF04233">
    <property type="entry name" value="Phage_Mu_F"/>
    <property type="match status" value="1"/>
</dbReference>
<dbReference type="GeneID" id="40103090"/>
<dbReference type="NCBIfam" id="TIGR01641">
    <property type="entry name" value="phageSPP1_gp7"/>
    <property type="match status" value="1"/>
</dbReference>